<organism evidence="2">
    <name type="scientific">marine metagenome</name>
    <dbReference type="NCBI Taxonomy" id="408172"/>
    <lineage>
        <taxon>unclassified sequences</taxon>
        <taxon>metagenomes</taxon>
        <taxon>ecological metagenomes</taxon>
    </lineage>
</organism>
<dbReference type="AlphaFoldDB" id="A0A383EM65"/>
<dbReference type="PANTHER" id="PTHR13847:SF281">
    <property type="entry name" value="FAD DEPENDENT OXIDOREDUCTASE DOMAIN-CONTAINING PROTEIN"/>
    <property type="match status" value="1"/>
</dbReference>
<feature type="domain" description="FAD dependent oxidoreductase" evidence="1">
    <location>
        <begin position="43"/>
        <end position="187"/>
    </location>
</feature>
<accession>A0A383EM65</accession>
<dbReference type="Pfam" id="PF01266">
    <property type="entry name" value="DAO"/>
    <property type="match status" value="1"/>
</dbReference>
<dbReference type="Gene3D" id="3.50.50.60">
    <property type="entry name" value="FAD/NAD(P)-binding domain"/>
    <property type="match status" value="1"/>
</dbReference>
<dbReference type="PANTHER" id="PTHR13847">
    <property type="entry name" value="SARCOSINE DEHYDROGENASE-RELATED"/>
    <property type="match status" value="1"/>
</dbReference>
<name>A0A383EM65_9ZZZZ</name>
<dbReference type="GO" id="GO:0005737">
    <property type="term" value="C:cytoplasm"/>
    <property type="evidence" value="ECO:0007669"/>
    <property type="project" value="TreeGrafter"/>
</dbReference>
<dbReference type="EMBL" id="UINC01227164">
    <property type="protein sequence ID" value="SVE57937.1"/>
    <property type="molecule type" value="Genomic_DNA"/>
</dbReference>
<gene>
    <name evidence="2" type="ORF">METZ01_LOCUS510791</name>
</gene>
<sequence>MQTVKDSLVTPNMSGDTEIGSWYESTAENARSYPRLKGEASVDVGVIGGGYTGLSTALHLAERGYRVGLLEAKHIGWGASGRNGGQICSGQREDMLAIERLVPIEDARRLWCLAEEAKALVRKRISQHNISCDLRSGILTAAWKPSHYRFLARYTEHLRAQYDYGEARLLDSREIRNHLDTSRYHGG</sequence>
<dbReference type="Gene3D" id="3.30.9.10">
    <property type="entry name" value="D-Amino Acid Oxidase, subunit A, domain 2"/>
    <property type="match status" value="1"/>
</dbReference>
<protein>
    <recommendedName>
        <fullName evidence="1">FAD dependent oxidoreductase domain-containing protein</fullName>
    </recommendedName>
</protein>
<evidence type="ECO:0000259" key="1">
    <source>
        <dbReference type="Pfam" id="PF01266"/>
    </source>
</evidence>
<evidence type="ECO:0000313" key="2">
    <source>
        <dbReference type="EMBL" id="SVE57937.1"/>
    </source>
</evidence>
<proteinExistence type="predicted"/>
<reference evidence="2" key="1">
    <citation type="submission" date="2018-05" db="EMBL/GenBank/DDBJ databases">
        <authorList>
            <person name="Lanie J.A."/>
            <person name="Ng W.-L."/>
            <person name="Kazmierczak K.M."/>
            <person name="Andrzejewski T.M."/>
            <person name="Davidsen T.M."/>
            <person name="Wayne K.J."/>
            <person name="Tettelin H."/>
            <person name="Glass J.I."/>
            <person name="Rusch D."/>
            <person name="Podicherti R."/>
            <person name="Tsui H.-C.T."/>
            <person name="Winkler M.E."/>
        </authorList>
    </citation>
    <scope>NUCLEOTIDE SEQUENCE</scope>
</reference>
<dbReference type="InterPro" id="IPR006076">
    <property type="entry name" value="FAD-dep_OxRdtase"/>
</dbReference>
<dbReference type="SUPFAM" id="SSF51905">
    <property type="entry name" value="FAD/NAD(P)-binding domain"/>
    <property type="match status" value="1"/>
</dbReference>
<feature type="non-terminal residue" evidence="2">
    <location>
        <position position="187"/>
    </location>
</feature>
<dbReference type="InterPro" id="IPR036188">
    <property type="entry name" value="FAD/NAD-bd_sf"/>
</dbReference>